<evidence type="ECO:0000313" key="4">
    <source>
        <dbReference type="Proteomes" id="UP000661894"/>
    </source>
</evidence>
<name>A0ABR8Z1B4_9MICO</name>
<keyword evidence="2" id="KW-0812">Transmembrane</keyword>
<feature type="transmembrane region" description="Helical" evidence="2">
    <location>
        <begin position="103"/>
        <end position="126"/>
    </location>
</feature>
<keyword evidence="2" id="KW-0472">Membrane</keyword>
<feature type="region of interest" description="Disordered" evidence="1">
    <location>
        <begin position="1"/>
        <end position="51"/>
    </location>
</feature>
<feature type="compositionally biased region" description="Pro residues" evidence="1">
    <location>
        <begin position="1"/>
        <end position="21"/>
    </location>
</feature>
<feature type="transmembrane region" description="Helical" evidence="2">
    <location>
        <begin position="73"/>
        <end position="91"/>
    </location>
</feature>
<sequence length="137" mass="13852">MSTPEPAPAASPDPAAPPADVAPPTDAAPADAAAPAADTAPDAAASAEDAPVARAVDVADPSRVRRAPRYGRFGFLGLLLGVVVALVLTVLPVGADNLPRGTLFLLLLLATGTVGVFAGLTWALVADRRSLRRRGRD</sequence>
<accession>A0ABR8Z1B4</accession>
<organism evidence="3 4">
    <name type="scientific">Oceanitalea stevensii</name>
    <dbReference type="NCBI Taxonomy" id="2763072"/>
    <lineage>
        <taxon>Bacteria</taxon>
        <taxon>Bacillati</taxon>
        <taxon>Actinomycetota</taxon>
        <taxon>Actinomycetes</taxon>
        <taxon>Micrococcales</taxon>
        <taxon>Bogoriellaceae</taxon>
        <taxon>Georgenia</taxon>
    </lineage>
</organism>
<evidence type="ECO:0000256" key="2">
    <source>
        <dbReference type="SAM" id="Phobius"/>
    </source>
</evidence>
<evidence type="ECO:0000313" key="3">
    <source>
        <dbReference type="EMBL" id="MBD8061828.1"/>
    </source>
</evidence>
<comment type="caution">
    <text evidence="3">The sequence shown here is derived from an EMBL/GenBank/DDBJ whole genome shotgun (WGS) entry which is preliminary data.</text>
</comment>
<protein>
    <submittedName>
        <fullName evidence="3">Uncharacterized protein</fullName>
    </submittedName>
</protein>
<reference evidence="3 4" key="1">
    <citation type="submission" date="2020-08" db="EMBL/GenBank/DDBJ databases">
        <title>A Genomic Blueprint of the Chicken Gut Microbiome.</title>
        <authorList>
            <person name="Gilroy R."/>
            <person name="Ravi A."/>
            <person name="Getino M."/>
            <person name="Pursley I."/>
            <person name="Horton D.L."/>
            <person name="Alikhan N.-F."/>
            <person name="Baker D."/>
            <person name="Gharbi K."/>
            <person name="Hall N."/>
            <person name="Watson M."/>
            <person name="Adriaenssens E.M."/>
            <person name="Foster-Nyarko E."/>
            <person name="Jarju S."/>
            <person name="Secka A."/>
            <person name="Antonio M."/>
            <person name="Oren A."/>
            <person name="Chaudhuri R."/>
            <person name="La Ragione R.M."/>
            <person name="Hildebrand F."/>
            <person name="Pallen M.J."/>
        </authorList>
    </citation>
    <scope>NUCLEOTIDE SEQUENCE [LARGE SCALE GENOMIC DNA]</scope>
    <source>
        <strain evidence="3 4">Sa1BUA1</strain>
    </source>
</reference>
<proteinExistence type="predicted"/>
<dbReference type="EMBL" id="JACSPO010000001">
    <property type="protein sequence ID" value="MBD8061828.1"/>
    <property type="molecule type" value="Genomic_DNA"/>
</dbReference>
<feature type="compositionally biased region" description="Low complexity" evidence="1">
    <location>
        <begin position="22"/>
        <end position="51"/>
    </location>
</feature>
<keyword evidence="2" id="KW-1133">Transmembrane helix</keyword>
<keyword evidence="4" id="KW-1185">Reference proteome</keyword>
<dbReference type="Proteomes" id="UP000661894">
    <property type="component" value="Unassembled WGS sequence"/>
</dbReference>
<evidence type="ECO:0000256" key="1">
    <source>
        <dbReference type="SAM" id="MobiDB-lite"/>
    </source>
</evidence>
<dbReference type="RefSeq" id="WP_251838884.1">
    <property type="nucleotide sequence ID" value="NZ_JACSPO010000001.1"/>
</dbReference>
<gene>
    <name evidence="3" type="ORF">H9624_05780</name>
</gene>